<reference evidence="1 2" key="1">
    <citation type="journal article" date="2019" name="Int. J. Syst. Evol. Microbiol.">
        <title>The Global Catalogue of Microorganisms (GCM) 10K type strain sequencing project: providing services to taxonomists for standard genome sequencing and annotation.</title>
        <authorList>
            <consortium name="The Broad Institute Genomics Platform"/>
            <consortium name="The Broad Institute Genome Sequencing Center for Infectious Disease"/>
            <person name="Wu L."/>
            <person name="Ma J."/>
        </authorList>
    </citation>
    <scope>NUCLEOTIDE SEQUENCE [LARGE SCALE GENOMIC DNA]</scope>
    <source>
        <strain evidence="1 2">JCM 11574</strain>
    </source>
</reference>
<protein>
    <submittedName>
        <fullName evidence="1">Uncharacterized protein</fullName>
    </submittedName>
</protein>
<dbReference type="RefSeq" id="WP_345058397.1">
    <property type="nucleotide sequence ID" value="NZ_BAAAVM010000121.1"/>
</dbReference>
<dbReference type="EMBL" id="BAAAVM010000121">
    <property type="protein sequence ID" value="GAA2775776.1"/>
    <property type="molecule type" value="Genomic_DNA"/>
</dbReference>
<evidence type="ECO:0000313" key="2">
    <source>
        <dbReference type="Proteomes" id="UP001500893"/>
    </source>
</evidence>
<comment type="caution">
    <text evidence="1">The sequence shown here is derived from an EMBL/GenBank/DDBJ whole genome shotgun (WGS) entry which is preliminary data.</text>
</comment>
<dbReference type="Proteomes" id="UP001500893">
    <property type="component" value="Unassembled WGS sequence"/>
</dbReference>
<organism evidence="1 2">
    <name type="scientific">Streptomyces rameus</name>
    <dbReference type="NCBI Taxonomy" id="68261"/>
    <lineage>
        <taxon>Bacteria</taxon>
        <taxon>Bacillati</taxon>
        <taxon>Actinomycetota</taxon>
        <taxon>Actinomycetes</taxon>
        <taxon>Kitasatosporales</taxon>
        <taxon>Streptomycetaceae</taxon>
        <taxon>Streptomyces</taxon>
    </lineage>
</organism>
<name>A0ABN3V390_9ACTN</name>
<gene>
    <name evidence="1" type="ORF">GCM10010521_62920</name>
</gene>
<sequence>MSDLTRHDISEQRMDEALDDITGRVRRRWHRLLHDGASSQELREMATELLDHVAARTVRARALDDASRLALRTAAECALGALSIGCFPDGDQEVALPLIGERLSSEDTTFGGGVDLAPASRTWLDAFALCLVSGLVWDWQRVIGLLLRDDYAPAVHDGRPHSKPTPASDPADTATMDALCGYLTRAAGHLPRDWPTVPLCKPDADERAEAARRLDAAGPLAPDQQLLRVLLDDDRTAFEQALTAHLVAHRQNAGPDPAPASLLPLGSLAIAALAVQVHGWQLGVRSGYLPQELLGSPQAVQQAEAIGVSDLGYWAAK</sequence>
<dbReference type="Pfam" id="PF15575">
    <property type="entry name" value="Imm49"/>
    <property type="match status" value="1"/>
</dbReference>
<proteinExistence type="predicted"/>
<evidence type="ECO:0000313" key="1">
    <source>
        <dbReference type="EMBL" id="GAA2775776.1"/>
    </source>
</evidence>
<keyword evidence="2" id="KW-1185">Reference proteome</keyword>
<accession>A0ABN3V390</accession>
<dbReference type="InterPro" id="IPR029074">
    <property type="entry name" value="Imm49"/>
</dbReference>